<comment type="caution">
    <text evidence="2">The sequence shown here is derived from an EMBL/GenBank/DDBJ whole genome shotgun (WGS) entry which is preliminary data.</text>
</comment>
<evidence type="ECO:0000313" key="3">
    <source>
        <dbReference type="Proteomes" id="UP000324091"/>
    </source>
</evidence>
<reference evidence="2 3" key="1">
    <citation type="submission" date="2019-04" db="EMBL/GenBank/DDBJ databases">
        <title>Chromosome genome assembly for Takifugu flavidus.</title>
        <authorList>
            <person name="Xiao S."/>
        </authorList>
    </citation>
    <scope>NUCLEOTIDE SEQUENCE [LARGE SCALE GENOMIC DNA]</scope>
    <source>
        <strain evidence="2">HTHZ2018</strain>
        <tissue evidence="2">Muscle</tissue>
    </source>
</reference>
<dbReference type="EMBL" id="RHFK02000006">
    <property type="protein sequence ID" value="TWW74086.1"/>
    <property type="molecule type" value="Genomic_DNA"/>
</dbReference>
<feature type="region of interest" description="Disordered" evidence="1">
    <location>
        <begin position="87"/>
        <end position="107"/>
    </location>
</feature>
<evidence type="ECO:0000256" key="1">
    <source>
        <dbReference type="SAM" id="MobiDB-lite"/>
    </source>
</evidence>
<proteinExistence type="predicted"/>
<accession>A0A5C6P4U2</accession>
<evidence type="ECO:0000313" key="2">
    <source>
        <dbReference type="EMBL" id="TWW74086.1"/>
    </source>
</evidence>
<sequence>MNPQCARCGKIVYPTEKVSCLDTVSWMTRRSVLLVRFCEDDRNGNLWAGPVKLDTMDEDRAESTVPSCVSLKSDRSKYKGIDFRSSEEMATISSDGKKAPKQLREKP</sequence>
<name>A0A5C6P4U2_9TELE</name>
<gene>
    <name evidence="2" type="ORF">D4764_14G0000870</name>
</gene>
<organism evidence="2 3">
    <name type="scientific">Takifugu flavidus</name>
    <name type="common">sansaifugu</name>
    <dbReference type="NCBI Taxonomy" id="433684"/>
    <lineage>
        <taxon>Eukaryota</taxon>
        <taxon>Metazoa</taxon>
        <taxon>Chordata</taxon>
        <taxon>Craniata</taxon>
        <taxon>Vertebrata</taxon>
        <taxon>Euteleostomi</taxon>
        <taxon>Actinopterygii</taxon>
        <taxon>Neopterygii</taxon>
        <taxon>Teleostei</taxon>
        <taxon>Neoteleostei</taxon>
        <taxon>Acanthomorphata</taxon>
        <taxon>Eupercaria</taxon>
        <taxon>Tetraodontiformes</taxon>
        <taxon>Tetradontoidea</taxon>
        <taxon>Tetraodontidae</taxon>
        <taxon>Takifugu</taxon>
    </lineage>
</organism>
<dbReference type="AlphaFoldDB" id="A0A5C6P4U2"/>
<dbReference type="Proteomes" id="UP000324091">
    <property type="component" value="Chromosome 14"/>
</dbReference>
<feature type="compositionally biased region" description="Basic and acidic residues" evidence="1">
    <location>
        <begin position="95"/>
        <end position="107"/>
    </location>
</feature>
<protein>
    <submittedName>
        <fullName evidence="2">LIM zinc-binding domain-containing</fullName>
    </submittedName>
</protein>
<keyword evidence="3" id="KW-1185">Reference proteome</keyword>